<evidence type="ECO:0000313" key="3">
    <source>
        <dbReference type="Proteomes" id="UP000649617"/>
    </source>
</evidence>
<feature type="compositionally biased region" description="Acidic residues" evidence="1">
    <location>
        <begin position="276"/>
        <end position="288"/>
    </location>
</feature>
<sequence>ELAQRFDFPHFKRVALVVVGEPPEAFKSKVHAVILAEKQEKMDAEWKARSAERERQKQIESLREKQRALEEAQRKSVEAAKAEGQTEGGEKSEVKDEEMKEEGAEVKEEAKEEADAQMKEEPKDEEAPPVAELDEEESRLWFLPRTCSDMVSVAFNSTFADFTLPDESENFSEIRYEWAGEVASKDYMKSWMQAKKITTRVEDLFPDESFTNRVLDWQRAQGEWQFRQKEFKADPVKQQAANTRMEKEKKYLHRLENPTPQEEPAEGEEKAKEEKAEGDDAEMEGFLI</sequence>
<feature type="region of interest" description="Disordered" evidence="1">
    <location>
        <begin position="40"/>
        <end position="135"/>
    </location>
</feature>
<feature type="compositionally biased region" description="Basic and acidic residues" evidence="1">
    <location>
        <begin position="40"/>
        <end position="81"/>
    </location>
</feature>
<keyword evidence="3" id="KW-1185">Reference proteome</keyword>
<protein>
    <submittedName>
        <fullName evidence="2">Uncharacterized protein</fullName>
    </submittedName>
</protein>
<dbReference type="Proteomes" id="UP000649617">
    <property type="component" value="Unassembled WGS sequence"/>
</dbReference>
<dbReference type="EMBL" id="CAJNIZ010026858">
    <property type="protein sequence ID" value="CAE7495637.1"/>
    <property type="molecule type" value="Genomic_DNA"/>
</dbReference>
<comment type="caution">
    <text evidence="2">The sequence shown here is derived from an EMBL/GenBank/DDBJ whole genome shotgun (WGS) entry which is preliminary data.</text>
</comment>
<dbReference type="AlphaFoldDB" id="A0A812SSA3"/>
<feature type="compositionally biased region" description="Basic and acidic residues" evidence="1">
    <location>
        <begin position="88"/>
        <end position="126"/>
    </location>
</feature>
<accession>A0A812SSA3</accession>
<organism evidence="2 3">
    <name type="scientific">Symbiodinium pilosum</name>
    <name type="common">Dinoflagellate</name>
    <dbReference type="NCBI Taxonomy" id="2952"/>
    <lineage>
        <taxon>Eukaryota</taxon>
        <taxon>Sar</taxon>
        <taxon>Alveolata</taxon>
        <taxon>Dinophyceae</taxon>
        <taxon>Suessiales</taxon>
        <taxon>Symbiodiniaceae</taxon>
        <taxon>Symbiodinium</taxon>
    </lineage>
</organism>
<reference evidence="2" key="1">
    <citation type="submission" date="2021-02" db="EMBL/GenBank/DDBJ databases">
        <authorList>
            <person name="Dougan E. K."/>
            <person name="Rhodes N."/>
            <person name="Thang M."/>
            <person name="Chan C."/>
        </authorList>
    </citation>
    <scope>NUCLEOTIDE SEQUENCE</scope>
</reference>
<evidence type="ECO:0000256" key="1">
    <source>
        <dbReference type="SAM" id="MobiDB-lite"/>
    </source>
</evidence>
<feature type="region of interest" description="Disordered" evidence="1">
    <location>
        <begin position="251"/>
        <end position="288"/>
    </location>
</feature>
<feature type="non-terminal residue" evidence="2">
    <location>
        <position position="1"/>
    </location>
</feature>
<gene>
    <name evidence="2" type="ORF">SPIL2461_LOCUS12789</name>
</gene>
<name>A0A812SSA3_SYMPI</name>
<dbReference type="OrthoDB" id="448564at2759"/>
<evidence type="ECO:0000313" key="2">
    <source>
        <dbReference type="EMBL" id="CAE7495637.1"/>
    </source>
</evidence>
<proteinExistence type="predicted"/>